<reference evidence="1 2" key="1">
    <citation type="submission" date="2022-04" db="EMBL/GenBank/DDBJ databases">
        <title>Positive selection, recombination, and allopatry shape intraspecific diversity of widespread and dominant cyanobacteria.</title>
        <authorList>
            <person name="Wei J."/>
            <person name="Shu W."/>
            <person name="Hu C."/>
        </authorList>
    </citation>
    <scope>NUCLEOTIDE SEQUENCE [LARGE SCALE GENOMIC DNA]</scope>
    <source>
        <strain evidence="1 2">AS-A4</strain>
    </source>
</reference>
<sequence>MTILNLAAILNGMGSVEELATWCGMVLRETAPTQAISEAVNVVNFQSDLQEAVNPDGKPIIVLRFVFKQLPPSSVTGKPWNATVPIPRSAEIPCYYLSN</sequence>
<accession>A0ABV0KGV6</accession>
<evidence type="ECO:0008006" key="3">
    <source>
        <dbReference type="Google" id="ProtNLM"/>
    </source>
</evidence>
<gene>
    <name evidence="1" type="ORF">NDI38_08515</name>
</gene>
<dbReference type="EMBL" id="JAMPLM010000005">
    <property type="protein sequence ID" value="MEP1058478.1"/>
    <property type="molecule type" value="Genomic_DNA"/>
</dbReference>
<dbReference type="Proteomes" id="UP001476950">
    <property type="component" value="Unassembled WGS sequence"/>
</dbReference>
<evidence type="ECO:0000313" key="2">
    <source>
        <dbReference type="Proteomes" id="UP001476950"/>
    </source>
</evidence>
<name>A0ABV0KGV6_9CYAN</name>
<keyword evidence="2" id="KW-1185">Reference proteome</keyword>
<evidence type="ECO:0000313" key="1">
    <source>
        <dbReference type="EMBL" id="MEP1058478.1"/>
    </source>
</evidence>
<protein>
    <recommendedName>
        <fullName evidence="3">Transposase</fullName>
    </recommendedName>
</protein>
<proteinExistence type="predicted"/>
<dbReference type="RefSeq" id="WP_190447749.1">
    <property type="nucleotide sequence ID" value="NZ_JAMPLM010000005.1"/>
</dbReference>
<organism evidence="1 2">
    <name type="scientific">Stenomitos frigidus AS-A4</name>
    <dbReference type="NCBI Taxonomy" id="2933935"/>
    <lineage>
        <taxon>Bacteria</taxon>
        <taxon>Bacillati</taxon>
        <taxon>Cyanobacteriota</taxon>
        <taxon>Cyanophyceae</taxon>
        <taxon>Leptolyngbyales</taxon>
        <taxon>Leptolyngbyaceae</taxon>
        <taxon>Stenomitos</taxon>
    </lineage>
</organism>
<comment type="caution">
    <text evidence="1">The sequence shown here is derived from an EMBL/GenBank/DDBJ whole genome shotgun (WGS) entry which is preliminary data.</text>
</comment>